<dbReference type="STRING" id="572546.Arcpr_0229"/>
<accession>D2RG75</accession>
<reference evidence="2 3" key="1">
    <citation type="journal article" date="2010" name="Stand. Genomic Sci.">
        <title>Complete genome sequence of Archaeoglobus profundus type strain (AV18).</title>
        <authorList>
            <person name="von Jan M."/>
            <person name="Lapidus A."/>
            <person name="Del Rio T.G."/>
            <person name="Copeland A."/>
            <person name="Tice H."/>
            <person name="Cheng J.F."/>
            <person name="Lucas S."/>
            <person name="Chen F."/>
            <person name="Nolan M."/>
            <person name="Goodwin L."/>
            <person name="Han C."/>
            <person name="Pitluck S."/>
            <person name="Liolios K."/>
            <person name="Ivanova N."/>
            <person name="Mavromatis K."/>
            <person name="Ovchinnikova G."/>
            <person name="Chertkov O."/>
            <person name="Pati A."/>
            <person name="Chen A."/>
            <person name="Palaniappan K."/>
            <person name="Land M."/>
            <person name="Hauser L."/>
            <person name="Chang Y.J."/>
            <person name="Jeffries C.D."/>
            <person name="Saunders E."/>
            <person name="Brettin T."/>
            <person name="Detter J.C."/>
            <person name="Chain P."/>
            <person name="Eichinger K."/>
            <person name="Huber H."/>
            <person name="Spring S."/>
            <person name="Rohde M."/>
            <person name="Goker M."/>
            <person name="Wirth R."/>
            <person name="Woyke T."/>
            <person name="Bristow J."/>
            <person name="Eisen J.A."/>
            <person name="Markowitz V."/>
            <person name="Hugenholtz P."/>
            <person name="Kyrpides N.C."/>
            <person name="Klenk H.P."/>
        </authorList>
    </citation>
    <scope>NUCLEOTIDE SEQUENCE [LARGE SCALE GENOMIC DNA]</scope>
    <source>
        <strain evidence="3">DSM 5631 / JCM 9629 / NBRC 100127 / Av18</strain>
    </source>
</reference>
<organism evidence="2 3">
    <name type="scientific">Archaeoglobus profundus (strain DSM 5631 / JCM 9629 / NBRC 100127 / Av18)</name>
    <dbReference type="NCBI Taxonomy" id="572546"/>
    <lineage>
        <taxon>Archaea</taxon>
        <taxon>Methanobacteriati</taxon>
        <taxon>Methanobacteriota</taxon>
        <taxon>Archaeoglobi</taxon>
        <taxon>Archaeoglobales</taxon>
        <taxon>Archaeoglobaceae</taxon>
        <taxon>Archaeoglobus</taxon>
    </lineage>
</organism>
<dbReference type="KEGG" id="apo:Arcpr_0229"/>
<evidence type="ECO:0000313" key="2">
    <source>
        <dbReference type="EMBL" id="ADB57300.1"/>
    </source>
</evidence>
<dbReference type="EMBL" id="CP001857">
    <property type="protein sequence ID" value="ADB57300.1"/>
    <property type="molecule type" value="Genomic_DNA"/>
</dbReference>
<protein>
    <submittedName>
        <fullName evidence="2">Uncharacterized protein</fullName>
    </submittedName>
</protein>
<name>D2RG75_ARCPA</name>
<feature type="transmembrane region" description="Helical" evidence="1">
    <location>
        <begin position="6"/>
        <end position="26"/>
    </location>
</feature>
<dbReference type="AlphaFoldDB" id="D2RG75"/>
<sequence>MDIATLMRAGLGLIVLLLLLSGIRIVKIFRLSRLVGEITNFTKYDF</sequence>
<keyword evidence="3" id="KW-1185">Reference proteome</keyword>
<proteinExistence type="predicted"/>
<dbReference type="PaxDb" id="572546-Arcpr_0229"/>
<evidence type="ECO:0000313" key="3">
    <source>
        <dbReference type="Proteomes" id="UP000001901"/>
    </source>
</evidence>
<evidence type="ECO:0000256" key="1">
    <source>
        <dbReference type="SAM" id="Phobius"/>
    </source>
</evidence>
<dbReference type="HOGENOM" id="CLU_3178381_0_0_2"/>
<dbReference type="Proteomes" id="UP000001901">
    <property type="component" value="Chromosome"/>
</dbReference>
<keyword evidence="1" id="KW-1133">Transmembrane helix</keyword>
<keyword evidence="1" id="KW-0812">Transmembrane</keyword>
<keyword evidence="1" id="KW-0472">Membrane</keyword>
<gene>
    <name evidence="2" type="ordered locus">Arcpr_0229</name>
</gene>